<dbReference type="InterPro" id="IPR051533">
    <property type="entry name" value="WaaL-like"/>
</dbReference>
<feature type="transmembrane region" description="Helical" evidence="5">
    <location>
        <begin position="242"/>
        <end position="260"/>
    </location>
</feature>
<feature type="transmembrane region" description="Helical" evidence="5">
    <location>
        <begin position="170"/>
        <end position="188"/>
    </location>
</feature>
<keyword evidence="3 5" id="KW-1133">Transmembrane helix</keyword>
<evidence type="ECO:0000256" key="1">
    <source>
        <dbReference type="ARBA" id="ARBA00004141"/>
    </source>
</evidence>
<dbReference type="InterPro" id="IPR007016">
    <property type="entry name" value="O-antigen_ligase-rel_domated"/>
</dbReference>
<dbReference type="Pfam" id="PF04932">
    <property type="entry name" value="Wzy_C"/>
    <property type="match status" value="1"/>
</dbReference>
<reference evidence="7 8" key="1">
    <citation type="journal article" date="2016" name="Nat. Commun.">
        <title>Thousands of microbial genomes shed light on interconnected biogeochemical processes in an aquifer system.</title>
        <authorList>
            <person name="Anantharaman K."/>
            <person name="Brown C.T."/>
            <person name="Hug L.A."/>
            <person name="Sharon I."/>
            <person name="Castelle C.J."/>
            <person name="Probst A.J."/>
            <person name="Thomas B.C."/>
            <person name="Singh A."/>
            <person name="Wilkins M.J."/>
            <person name="Karaoz U."/>
            <person name="Brodie E.L."/>
            <person name="Williams K.H."/>
            <person name="Hubbard S.S."/>
            <person name="Banfield J.F."/>
        </authorList>
    </citation>
    <scope>NUCLEOTIDE SEQUENCE [LARGE SCALE GENOMIC DNA]</scope>
</reference>
<evidence type="ECO:0000313" key="7">
    <source>
        <dbReference type="EMBL" id="OGC46525.1"/>
    </source>
</evidence>
<sequence length="417" mass="48597">MAGYNNNIMKRLLDRMLFAIFFIITFFTPIITVNFTAELYEFPKIFFLYFFGSALIFLFLLKYIIFEDKIIFPNKLLLGFIFVFMISVTFSSHLYTSIWGYYSRFNDGLSSTLLFLGIYFVGINILNKEKIEILINTIILSSIPISVHGFTQISTVERVYSTLGQPNWLAAYYLLVIFLILRKIIILLNNKQNHMAYLLSLYFVLTLIVFIFTKSLSGFIGLGLAIIYILFLLSRKLKKIKLAILFGAVLLVMLIGGYFLRHRLYDALNFSTDPESYNISDPGLIRLGLWKGSLLMWLSNPKIFLFGTGPETFTYNFAFFRQDILNYSSEWDFILNKPHNYYLEILTETGFLFFIFYLSILYKVFKSPHMFIKISMVGFLASNIFGWPTVATGYLFWLYICFTDILSRDIKSTNVKI</sequence>
<dbReference type="AlphaFoldDB" id="A0A1F4UNH7"/>
<feature type="transmembrane region" description="Helical" evidence="5">
    <location>
        <begin position="133"/>
        <end position="150"/>
    </location>
</feature>
<feature type="transmembrane region" description="Helical" evidence="5">
    <location>
        <begin position="77"/>
        <end position="102"/>
    </location>
</feature>
<dbReference type="PANTHER" id="PTHR37422">
    <property type="entry name" value="TEICHURONIC ACID BIOSYNTHESIS PROTEIN TUAE"/>
    <property type="match status" value="1"/>
</dbReference>
<feature type="transmembrane region" description="Helical" evidence="5">
    <location>
        <begin position="195"/>
        <end position="212"/>
    </location>
</feature>
<feature type="transmembrane region" description="Helical" evidence="5">
    <location>
        <begin position="341"/>
        <end position="365"/>
    </location>
</feature>
<accession>A0A1F4UNH7</accession>
<protein>
    <recommendedName>
        <fullName evidence="6">O-antigen ligase-related domain-containing protein</fullName>
    </recommendedName>
</protein>
<evidence type="ECO:0000313" key="8">
    <source>
        <dbReference type="Proteomes" id="UP000178615"/>
    </source>
</evidence>
<feature type="transmembrane region" description="Helical" evidence="5">
    <location>
        <begin position="12"/>
        <end position="33"/>
    </location>
</feature>
<evidence type="ECO:0000256" key="4">
    <source>
        <dbReference type="ARBA" id="ARBA00023136"/>
    </source>
</evidence>
<dbReference type="EMBL" id="MEUV01000001">
    <property type="protein sequence ID" value="OGC46525.1"/>
    <property type="molecule type" value="Genomic_DNA"/>
</dbReference>
<feature type="transmembrane region" description="Helical" evidence="5">
    <location>
        <begin position="45"/>
        <end position="65"/>
    </location>
</feature>
<feature type="transmembrane region" description="Helical" evidence="5">
    <location>
        <begin position="108"/>
        <end position="126"/>
    </location>
</feature>
<feature type="domain" description="O-antigen ligase-related" evidence="6">
    <location>
        <begin position="202"/>
        <end position="358"/>
    </location>
</feature>
<evidence type="ECO:0000256" key="3">
    <source>
        <dbReference type="ARBA" id="ARBA00022989"/>
    </source>
</evidence>
<evidence type="ECO:0000256" key="5">
    <source>
        <dbReference type="SAM" id="Phobius"/>
    </source>
</evidence>
<evidence type="ECO:0000256" key="2">
    <source>
        <dbReference type="ARBA" id="ARBA00022692"/>
    </source>
</evidence>
<dbReference type="PANTHER" id="PTHR37422:SF13">
    <property type="entry name" value="LIPOPOLYSACCHARIDE BIOSYNTHESIS PROTEIN PA4999-RELATED"/>
    <property type="match status" value="1"/>
</dbReference>
<feature type="transmembrane region" description="Helical" evidence="5">
    <location>
        <begin position="377"/>
        <end position="400"/>
    </location>
</feature>
<comment type="caution">
    <text evidence="7">The sequence shown here is derived from an EMBL/GenBank/DDBJ whole genome shotgun (WGS) entry which is preliminary data.</text>
</comment>
<dbReference type="Proteomes" id="UP000178615">
    <property type="component" value="Unassembled WGS sequence"/>
</dbReference>
<feature type="transmembrane region" description="Helical" evidence="5">
    <location>
        <begin position="218"/>
        <end position="235"/>
    </location>
</feature>
<organism evidence="7 8">
    <name type="scientific">candidate division WWE3 bacterium RBG_19FT_COMBO_34_6</name>
    <dbReference type="NCBI Taxonomy" id="1802612"/>
    <lineage>
        <taxon>Bacteria</taxon>
        <taxon>Katanobacteria</taxon>
    </lineage>
</organism>
<keyword evidence="4 5" id="KW-0472">Membrane</keyword>
<keyword evidence="2 5" id="KW-0812">Transmembrane</keyword>
<gene>
    <name evidence="7" type="ORF">A2V49_00560</name>
</gene>
<proteinExistence type="predicted"/>
<name>A0A1F4UNH7_UNCKA</name>
<comment type="subcellular location">
    <subcellularLocation>
        <location evidence="1">Membrane</location>
        <topology evidence="1">Multi-pass membrane protein</topology>
    </subcellularLocation>
</comment>
<evidence type="ECO:0000259" key="6">
    <source>
        <dbReference type="Pfam" id="PF04932"/>
    </source>
</evidence>
<dbReference type="GO" id="GO:0016020">
    <property type="term" value="C:membrane"/>
    <property type="evidence" value="ECO:0007669"/>
    <property type="project" value="UniProtKB-SubCell"/>
</dbReference>